<reference evidence="7" key="1">
    <citation type="journal article" date="2012" name="Proc. Natl. Acad. Sci. U.S.A.">
        <title>Antigenic diversity is generated by distinct evolutionary mechanisms in African trypanosome species.</title>
        <authorList>
            <person name="Jackson A.P."/>
            <person name="Berry A."/>
            <person name="Aslett M."/>
            <person name="Allison H.C."/>
            <person name="Burton P."/>
            <person name="Vavrova-Anderson J."/>
            <person name="Brown R."/>
            <person name="Browne H."/>
            <person name="Corton N."/>
            <person name="Hauser H."/>
            <person name="Gamble J."/>
            <person name="Gilderthorp R."/>
            <person name="Marcello L."/>
            <person name="McQuillan J."/>
            <person name="Otto T.D."/>
            <person name="Quail M.A."/>
            <person name="Sanders M.J."/>
            <person name="van Tonder A."/>
            <person name="Ginger M.L."/>
            <person name="Field M.C."/>
            <person name="Barry J.D."/>
            <person name="Hertz-Fowler C."/>
            <person name="Berriman M."/>
        </authorList>
    </citation>
    <scope>NUCLEOTIDE SEQUENCE</scope>
    <source>
        <strain evidence="7">Y486</strain>
    </source>
</reference>
<evidence type="ECO:0000313" key="7">
    <source>
        <dbReference type="EMBL" id="CCC49476.1"/>
    </source>
</evidence>
<organism evidence="7">
    <name type="scientific">Trypanosoma vivax (strain Y486)</name>
    <dbReference type="NCBI Taxonomy" id="1055687"/>
    <lineage>
        <taxon>Eukaryota</taxon>
        <taxon>Discoba</taxon>
        <taxon>Euglenozoa</taxon>
        <taxon>Kinetoplastea</taxon>
        <taxon>Metakinetoplastina</taxon>
        <taxon>Trypanosomatida</taxon>
        <taxon>Trypanosomatidae</taxon>
        <taxon>Trypanosoma</taxon>
        <taxon>Duttonella</taxon>
    </lineage>
</organism>
<dbReference type="InterPro" id="IPR049448">
    <property type="entry name" value="ACAD9/ACADV-like_C"/>
</dbReference>
<gene>
    <name evidence="7" type="ORF">TVY486_0800840</name>
</gene>
<dbReference type="Gene3D" id="2.40.110.10">
    <property type="entry name" value="Butyryl-CoA Dehydrogenase, subunit A, domain 2"/>
    <property type="match status" value="1"/>
</dbReference>
<name>G0U078_TRYVY</name>
<keyword evidence="3 7" id="KW-0560">Oxidoreductase</keyword>
<dbReference type="GO" id="GO:0005739">
    <property type="term" value="C:mitochondrion"/>
    <property type="evidence" value="ECO:0007669"/>
    <property type="project" value="UniProtKB-SubCell"/>
</dbReference>
<evidence type="ECO:0000256" key="4">
    <source>
        <dbReference type="ARBA" id="ARBA00023128"/>
    </source>
</evidence>
<dbReference type="Gene3D" id="1.10.540.10">
    <property type="entry name" value="Acyl-CoA dehydrogenase/oxidase, N-terminal domain"/>
    <property type="match status" value="1"/>
</dbReference>
<comment type="subcellular location">
    <subcellularLocation>
        <location evidence="1">Mitochondrion</location>
    </subcellularLocation>
</comment>
<dbReference type="GO" id="GO:0008470">
    <property type="term" value="F:3-methylbutanoyl-CoA dehydrogenase activity"/>
    <property type="evidence" value="ECO:0007669"/>
    <property type="project" value="TreeGrafter"/>
</dbReference>
<evidence type="ECO:0000259" key="6">
    <source>
        <dbReference type="Pfam" id="PF21343"/>
    </source>
</evidence>
<feature type="domain" description="ACAD9/ACADV-like C-terminal" evidence="6">
    <location>
        <begin position="410"/>
        <end position="519"/>
    </location>
</feature>
<dbReference type="InterPro" id="IPR046373">
    <property type="entry name" value="Acyl-CoA_Oxase/DH_mid-dom_sf"/>
</dbReference>
<dbReference type="EC" id="1.3.99.-" evidence="7"/>
<evidence type="ECO:0000256" key="1">
    <source>
        <dbReference type="ARBA" id="ARBA00004173"/>
    </source>
</evidence>
<feature type="domain" description="Acyl-CoA dehydrogenase/oxidase N-terminal" evidence="5">
    <location>
        <begin position="65"/>
        <end position="133"/>
    </location>
</feature>
<dbReference type="InterPro" id="IPR037069">
    <property type="entry name" value="AcylCoA_DH/ox_N_sf"/>
</dbReference>
<protein>
    <submittedName>
        <fullName evidence="7">Putative acyl-CoA dehydrogenase, mitochondrial</fullName>
        <ecNumber evidence="7">1.3.99.-</ecNumber>
    </submittedName>
</protein>
<dbReference type="InterPro" id="IPR009100">
    <property type="entry name" value="AcylCoA_DH/oxidase_NM_dom_sf"/>
</dbReference>
<evidence type="ECO:0000256" key="2">
    <source>
        <dbReference type="ARBA" id="ARBA00022946"/>
    </source>
</evidence>
<dbReference type="AlphaFoldDB" id="G0U078"/>
<accession>G0U078</accession>
<dbReference type="InterPro" id="IPR013786">
    <property type="entry name" value="AcylCoA_DH/ox_N"/>
</dbReference>
<keyword evidence="4" id="KW-0496">Mitochondrion</keyword>
<evidence type="ECO:0000256" key="3">
    <source>
        <dbReference type="ARBA" id="ARBA00023002"/>
    </source>
</evidence>
<dbReference type="Gene3D" id="1.20.140.10">
    <property type="entry name" value="Butyryl-CoA Dehydrogenase, subunit A, domain 3"/>
    <property type="match status" value="2"/>
</dbReference>
<dbReference type="GO" id="GO:0006552">
    <property type="term" value="P:L-leucine catabolic process"/>
    <property type="evidence" value="ECO:0007669"/>
    <property type="project" value="TreeGrafter"/>
</dbReference>
<dbReference type="SUPFAM" id="SSF56645">
    <property type="entry name" value="Acyl-CoA dehydrogenase NM domain-like"/>
    <property type="match status" value="1"/>
</dbReference>
<keyword evidence="2" id="KW-0809">Transit peptide</keyword>
<dbReference type="PANTHER" id="PTHR43884">
    <property type="entry name" value="ACYL-COA DEHYDROGENASE"/>
    <property type="match status" value="1"/>
</dbReference>
<evidence type="ECO:0000259" key="5">
    <source>
        <dbReference type="Pfam" id="PF02771"/>
    </source>
</evidence>
<sequence length="523" mass="56605">MRRLVTFWGQAPARHSSSYAAGLFHYKIVPAEMFPYPCRKFSIEEEENLRLVLEELRSNSVSTGNLFGARIAVEYGGLGLGNTAHALINEELGAGCCESMLSALQHSGVCTSLLSTVGSRELKGKYLTSMSDGTIKMGWAIEEPFIGGDISMISAESTLSQEGGVHPDGGKKHCFGAAEATHFLVLAKAITQASTEEGAVVSRRGTLFICSREAAGLKVEEDCITLESTPVSDIVGVVGEGFKNVMIALFTEQHLYSALLLGIVKRVSRILHKLPGEQKIYAAFSSIDSTLYAMESVLYALTATMDVPAEDSLLECALTSAFVQQAAAELLGELEALVSLDRDIGDCLLRARNIFSHLRPCGFFYVTAACCGIEDYGLLFQKASTLEIMQARLIRAIGFYDRVPVKNCRDAGLIDEAVVKFGSAVETAFVRNGSHVPYQQMLLNRLGEAASLLYVASAVASRVSMCHTKGLDTAKDEELLGAGFIRYAVDKAKVLCEQTCNLGKTTDDVCKRVALHICEDILR</sequence>
<proteinExistence type="predicted"/>
<dbReference type="Pfam" id="PF02771">
    <property type="entry name" value="Acyl-CoA_dh_N"/>
    <property type="match status" value="1"/>
</dbReference>
<dbReference type="Pfam" id="PF21343">
    <property type="entry name" value="ACAD9-ACADV_C"/>
    <property type="match status" value="1"/>
</dbReference>
<dbReference type="EMBL" id="HE573024">
    <property type="protein sequence ID" value="CCC49476.1"/>
    <property type="molecule type" value="Genomic_DNA"/>
</dbReference>
<dbReference type="GO" id="GO:0050660">
    <property type="term" value="F:flavin adenine dinucleotide binding"/>
    <property type="evidence" value="ECO:0007669"/>
    <property type="project" value="InterPro"/>
</dbReference>
<dbReference type="PANTHER" id="PTHR43884:SF35">
    <property type="entry name" value="DEHYDROGENASE, MITOCHONDRIAL, PUTATIVE-RELATED"/>
    <property type="match status" value="1"/>
</dbReference>